<dbReference type="HOGENOM" id="CLU_3069556_0_0_1"/>
<gene>
    <name evidence="1" type="ORF">PISMIDRAFT_158431</name>
</gene>
<evidence type="ECO:0000313" key="1">
    <source>
        <dbReference type="EMBL" id="KIK19230.1"/>
    </source>
</evidence>
<dbReference type="OrthoDB" id="1878542at2759"/>
<dbReference type="EMBL" id="KN833788">
    <property type="protein sequence ID" value="KIK19230.1"/>
    <property type="molecule type" value="Genomic_DNA"/>
</dbReference>
<keyword evidence="2" id="KW-1185">Reference proteome</keyword>
<reference evidence="1 2" key="1">
    <citation type="submission" date="2014-04" db="EMBL/GenBank/DDBJ databases">
        <authorList>
            <consortium name="DOE Joint Genome Institute"/>
            <person name="Kuo A."/>
            <person name="Kohler A."/>
            <person name="Costa M.D."/>
            <person name="Nagy L.G."/>
            <person name="Floudas D."/>
            <person name="Copeland A."/>
            <person name="Barry K.W."/>
            <person name="Cichocki N."/>
            <person name="Veneault-Fourrey C."/>
            <person name="LaButti K."/>
            <person name="Lindquist E.A."/>
            <person name="Lipzen A."/>
            <person name="Lundell T."/>
            <person name="Morin E."/>
            <person name="Murat C."/>
            <person name="Sun H."/>
            <person name="Tunlid A."/>
            <person name="Henrissat B."/>
            <person name="Grigoriev I.V."/>
            <person name="Hibbett D.S."/>
            <person name="Martin F."/>
            <person name="Nordberg H.P."/>
            <person name="Cantor M.N."/>
            <person name="Hua S.X."/>
        </authorList>
    </citation>
    <scope>NUCLEOTIDE SEQUENCE [LARGE SCALE GENOMIC DNA]</scope>
    <source>
        <strain evidence="1 2">441</strain>
    </source>
</reference>
<accession>A0A0C9Y3E3</accession>
<name>A0A0C9Y3E3_9AGAM</name>
<dbReference type="Proteomes" id="UP000054018">
    <property type="component" value="Unassembled WGS sequence"/>
</dbReference>
<dbReference type="AlphaFoldDB" id="A0A0C9Y3E3"/>
<organism evidence="1 2">
    <name type="scientific">Pisolithus microcarpus 441</name>
    <dbReference type="NCBI Taxonomy" id="765257"/>
    <lineage>
        <taxon>Eukaryota</taxon>
        <taxon>Fungi</taxon>
        <taxon>Dikarya</taxon>
        <taxon>Basidiomycota</taxon>
        <taxon>Agaricomycotina</taxon>
        <taxon>Agaricomycetes</taxon>
        <taxon>Agaricomycetidae</taxon>
        <taxon>Boletales</taxon>
        <taxon>Sclerodermatineae</taxon>
        <taxon>Pisolithaceae</taxon>
        <taxon>Pisolithus</taxon>
    </lineage>
</organism>
<protein>
    <submittedName>
        <fullName evidence="1">Uncharacterized protein</fullName>
    </submittedName>
</protein>
<evidence type="ECO:0000313" key="2">
    <source>
        <dbReference type="Proteomes" id="UP000054018"/>
    </source>
</evidence>
<sequence>MDEVGTPFLLVDYQDLHNKIYPAACSAGVYISFGTPVIQVEAHPPQSSPSHCG</sequence>
<reference evidence="2" key="2">
    <citation type="submission" date="2015-01" db="EMBL/GenBank/DDBJ databases">
        <title>Evolutionary Origins and Diversification of the Mycorrhizal Mutualists.</title>
        <authorList>
            <consortium name="DOE Joint Genome Institute"/>
            <consortium name="Mycorrhizal Genomics Consortium"/>
            <person name="Kohler A."/>
            <person name="Kuo A."/>
            <person name="Nagy L.G."/>
            <person name="Floudas D."/>
            <person name="Copeland A."/>
            <person name="Barry K.W."/>
            <person name="Cichocki N."/>
            <person name="Veneault-Fourrey C."/>
            <person name="LaButti K."/>
            <person name="Lindquist E.A."/>
            <person name="Lipzen A."/>
            <person name="Lundell T."/>
            <person name="Morin E."/>
            <person name="Murat C."/>
            <person name="Riley R."/>
            <person name="Ohm R."/>
            <person name="Sun H."/>
            <person name="Tunlid A."/>
            <person name="Henrissat B."/>
            <person name="Grigoriev I.V."/>
            <person name="Hibbett D.S."/>
            <person name="Martin F."/>
        </authorList>
    </citation>
    <scope>NUCLEOTIDE SEQUENCE [LARGE SCALE GENOMIC DNA]</scope>
    <source>
        <strain evidence="2">441</strain>
    </source>
</reference>
<proteinExistence type="predicted"/>